<name>A0AA85JX56_TRIRE</name>
<evidence type="ECO:0000256" key="8">
    <source>
        <dbReference type="ARBA" id="ARBA00023034"/>
    </source>
</evidence>
<protein>
    <recommendedName>
        <fullName evidence="10">Hexosyltransferase</fullName>
        <ecNumber evidence="10">2.4.1.-</ecNumber>
    </recommendedName>
</protein>
<keyword evidence="7" id="KW-1133">Transmembrane helix</keyword>
<evidence type="ECO:0000256" key="1">
    <source>
        <dbReference type="ARBA" id="ARBA00004323"/>
    </source>
</evidence>
<evidence type="ECO:0000256" key="3">
    <source>
        <dbReference type="ARBA" id="ARBA00022676"/>
    </source>
</evidence>
<dbReference type="PANTHER" id="PTHR11214">
    <property type="entry name" value="BETA-1,3-N-ACETYLGLUCOSAMINYLTRANSFERASE"/>
    <property type="match status" value="1"/>
</dbReference>
<evidence type="ECO:0000313" key="11">
    <source>
        <dbReference type="Proteomes" id="UP000050795"/>
    </source>
</evidence>
<keyword evidence="6" id="KW-0735">Signal-anchor</keyword>
<evidence type="ECO:0000256" key="2">
    <source>
        <dbReference type="ARBA" id="ARBA00008661"/>
    </source>
</evidence>
<dbReference type="Proteomes" id="UP000050795">
    <property type="component" value="Unassembled WGS sequence"/>
</dbReference>
<evidence type="ECO:0000256" key="6">
    <source>
        <dbReference type="ARBA" id="ARBA00022968"/>
    </source>
</evidence>
<keyword evidence="9" id="KW-0472">Membrane</keyword>
<dbReference type="WBParaSite" id="TREG1_48190.1">
    <property type="protein sequence ID" value="TREG1_48190.1"/>
    <property type="gene ID" value="TREG1_48190"/>
</dbReference>
<dbReference type="GO" id="GO:0016758">
    <property type="term" value="F:hexosyltransferase activity"/>
    <property type="evidence" value="ECO:0007669"/>
    <property type="project" value="InterPro"/>
</dbReference>
<keyword evidence="5" id="KW-0812">Transmembrane</keyword>
<keyword evidence="4" id="KW-0808">Transferase</keyword>
<sequence length="224" mass="25614">MIYENEFKTTVNQSFIKPINPTSFRTILSPKYSCKLPDQPNMSPQLVVFVKSALTHFESRNSIRRSWGNPNCFLHFGVHTRTLFVLGRSEFTGWEYSNIQGLVNEESSKYGDIVQFDFVESYHNVTWDVLRVPKPVRIPFSKCKPVAQLLSVGLRYTKLLPFEDVVIGLVLYKLGISPVHLDGVLSVRFSNGHIDNLISIHGFRDQSLFTSAWNELGLQNICKD</sequence>
<dbReference type="Pfam" id="PF01762">
    <property type="entry name" value="Galactosyl_T"/>
    <property type="match status" value="1"/>
</dbReference>
<dbReference type="AlphaFoldDB" id="A0AA85JX56"/>
<comment type="subcellular location">
    <subcellularLocation>
        <location evidence="1 10">Golgi apparatus membrane</location>
        <topology evidence="1 10">Single-pass type II membrane protein</topology>
    </subcellularLocation>
</comment>
<comment type="similarity">
    <text evidence="2 10">Belongs to the glycosyltransferase 31 family.</text>
</comment>
<keyword evidence="11" id="KW-1185">Reference proteome</keyword>
<evidence type="ECO:0000256" key="4">
    <source>
        <dbReference type="ARBA" id="ARBA00022679"/>
    </source>
</evidence>
<evidence type="ECO:0000256" key="9">
    <source>
        <dbReference type="ARBA" id="ARBA00023136"/>
    </source>
</evidence>
<evidence type="ECO:0000313" key="12">
    <source>
        <dbReference type="WBParaSite" id="TREG1_48190.1"/>
    </source>
</evidence>
<organism evidence="11 12">
    <name type="scientific">Trichobilharzia regenti</name>
    <name type="common">Nasal bird schistosome</name>
    <dbReference type="NCBI Taxonomy" id="157069"/>
    <lineage>
        <taxon>Eukaryota</taxon>
        <taxon>Metazoa</taxon>
        <taxon>Spiralia</taxon>
        <taxon>Lophotrochozoa</taxon>
        <taxon>Platyhelminthes</taxon>
        <taxon>Trematoda</taxon>
        <taxon>Digenea</taxon>
        <taxon>Strigeidida</taxon>
        <taxon>Schistosomatoidea</taxon>
        <taxon>Schistosomatidae</taxon>
        <taxon>Trichobilharzia</taxon>
    </lineage>
</organism>
<dbReference type="GO" id="GO:0000139">
    <property type="term" value="C:Golgi membrane"/>
    <property type="evidence" value="ECO:0007669"/>
    <property type="project" value="UniProtKB-SubCell"/>
</dbReference>
<reference evidence="11" key="1">
    <citation type="submission" date="2022-06" db="EMBL/GenBank/DDBJ databases">
        <authorList>
            <person name="Berger JAMES D."/>
            <person name="Berger JAMES D."/>
        </authorList>
    </citation>
    <scope>NUCLEOTIDE SEQUENCE [LARGE SCALE GENOMIC DNA]</scope>
</reference>
<proteinExistence type="inferred from homology"/>
<dbReference type="PANTHER" id="PTHR11214:SF314">
    <property type="entry name" value="HEXOSYLTRANSFERASE"/>
    <property type="match status" value="1"/>
</dbReference>
<dbReference type="InterPro" id="IPR002659">
    <property type="entry name" value="Glyco_trans_31"/>
</dbReference>
<evidence type="ECO:0000256" key="5">
    <source>
        <dbReference type="ARBA" id="ARBA00022692"/>
    </source>
</evidence>
<accession>A0AA85JX56</accession>
<dbReference type="GO" id="GO:0006493">
    <property type="term" value="P:protein O-linked glycosylation"/>
    <property type="evidence" value="ECO:0007669"/>
    <property type="project" value="TreeGrafter"/>
</dbReference>
<keyword evidence="3 10" id="KW-0328">Glycosyltransferase</keyword>
<dbReference type="EC" id="2.4.1.-" evidence="10"/>
<keyword evidence="8 10" id="KW-0333">Golgi apparatus</keyword>
<evidence type="ECO:0000256" key="10">
    <source>
        <dbReference type="RuleBase" id="RU363063"/>
    </source>
</evidence>
<reference evidence="12" key="2">
    <citation type="submission" date="2023-11" db="UniProtKB">
        <authorList>
            <consortium name="WormBaseParasite"/>
        </authorList>
    </citation>
    <scope>IDENTIFICATION</scope>
</reference>
<evidence type="ECO:0000256" key="7">
    <source>
        <dbReference type="ARBA" id="ARBA00022989"/>
    </source>
</evidence>